<comment type="function">
    <text evidence="1">Troponin I is the inhibitory subunit of troponin, the thin filament regulatory complex which confers calcium-sensitivity to striated muscle actomyosin ATPase activity.</text>
</comment>
<evidence type="ECO:0000256" key="4">
    <source>
        <dbReference type="ARBA" id="ARBA00023179"/>
    </source>
</evidence>
<dbReference type="GO" id="GO:0005861">
    <property type="term" value="C:troponin complex"/>
    <property type="evidence" value="ECO:0007669"/>
    <property type="project" value="InterPro"/>
</dbReference>
<protein>
    <submittedName>
        <fullName evidence="7">Troponin I, skeletal, slow d</fullName>
    </submittedName>
</protein>
<organism evidence="7 8">
    <name type="scientific">Oncorhynchus mykiss</name>
    <name type="common">Rainbow trout</name>
    <name type="synonym">Salmo gairdneri</name>
    <dbReference type="NCBI Taxonomy" id="8022"/>
    <lineage>
        <taxon>Eukaryota</taxon>
        <taxon>Metazoa</taxon>
        <taxon>Chordata</taxon>
        <taxon>Craniata</taxon>
        <taxon>Vertebrata</taxon>
        <taxon>Euteleostomi</taxon>
        <taxon>Actinopterygii</taxon>
        <taxon>Neopterygii</taxon>
        <taxon>Teleostei</taxon>
        <taxon>Protacanthopterygii</taxon>
        <taxon>Salmoniformes</taxon>
        <taxon>Salmonidae</taxon>
        <taxon>Salmoninae</taxon>
        <taxon>Oncorhynchus</taxon>
    </lineage>
</organism>
<dbReference type="FunFam" id="1.20.5.350:FF:000002">
    <property type="entry name" value="troponin I, fast skeletal muscle"/>
    <property type="match status" value="1"/>
</dbReference>
<name>A0A8C7QRN1_ONCMY</name>
<proteinExistence type="inferred from homology"/>
<dbReference type="Proteomes" id="UP000694395">
    <property type="component" value="Chromosome 15"/>
</dbReference>
<dbReference type="Ensembl" id="ENSOMYT00000046437.2">
    <property type="protein sequence ID" value="ENSOMYP00000042569.2"/>
    <property type="gene ID" value="ENSOMYG00000059000.1"/>
</dbReference>
<dbReference type="PANTHER" id="PTHR13738">
    <property type="entry name" value="TROPONIN I"/>
    <property type="match status" value="1"/>
</dbReference>
<dbReference type="Gene3D" id="6.10.250.180">
    <property type="match status" value="1"/>
</dbReference>
<evidence type="ECO:0000256" key="1">
    <source>
        <dbReference type="ARBA" id="ARBA00001988"/>
    </source>
</evidence>
<accession>A0A8C7QRN1</accession>
<sequence>VSFSQQPKSKITASRKLSLKIMLLTRAMEQLEQETQDRDEEKLSYLGERLPPLQFSGLSLAELQDLCKQLHGKIDVVDEERYDCEAKVTKHNKDIHELKLKVQDLGGKFKKPALRKVRVSADEMMRALLGTKHKGSMDLRSNLKSVKKEDTNKDKDKVTGTWAMYKYFTNHLHLMVLTSEVTDWRKNVEAMSGMEGRKKMFDASGGQ</sequence>
<dbReference type="GO" id="GO:0003779">
    <property type="term" value="F:actin binding"/>
    <property type="evidence" value="ECO:0007669"/>
    <property type="project" value="UniProtKB-KW"/>
</dbReference>
<dbReference type="GeneTree" id="ENSGT01030000234588"/>
<reference evidence="7" key="1">
    <citation type="submission" date="2020-07" db="EMBL/GenBank/DDBJ databases">
        <title>A long reads based de novo assembly of the rainbow trout Arlee double haploid line genome.</title>
        <authorList>
            <person name="Gao G."/>
            <person name="Palti Y."/>
        </authorList>
    </citation>
    <scope>NUCLEOTIDE SEQUENCE [LARGE SCALE GENOMIC DNA]</scope>
</reference>
<dbReference type="Gene3D" id="1.20.5.350">
    <property type="match status" value="1"/>
</dbReference>
<evidence type="ECO:0000256" key="5">
    <source>
        <dbReference type="ARBA" id="ARBA00023203"/>
    </source>
</evidence>
<dbReference type="InterPro" id="IPR038077">
    <property type="entry name" value="Troponin_sf"/>
</dbReference>
<keyword evidence="4" id="KW-0514">Muscle protein</keyword>
<evidence type="ECO:0000256" key="2">
    <source>
        <dbReference type="ARBA" id="ARBA00009930"/>
    </source>
</evidence>
<evidence type="ECO:0000313" key="7">
    <source>
        <dbReference type="Ensembl" id="ENSOMYP00000042569.2"/>
    </source>
</evidence>
<comment type="similarity">
    <text evidence="2">Belongs to the troponin I family.</text>
</comment>
<dbReference type="InterPro" id="IPR001978">
    <property type="entry name" value="Troponin"/>
</dbReference>
<reference evidence="7" key="3">
    <citation type="submission" date="2025-09" db="UniProtKB">
        <authorList>
            <consortium name="Ensembl"/>
        </authorList>
    </citation>
    <scope>IDENTIFICATION</scope>
</reference>
<dbReference type="InterPro" id="IPR050875">
    <property type="entry name" value="Troponin_I"/>
</dbReference>
<keyword evidence="3" id="KW-0007">Acetylation</keyword>
<feature type="coiled-coil region" evidence="6">
    <location>
        <begin position="14"/>
        <end position="80"/>
    </location>
</feature>
<dbReference type="PANTHER" id="PTHR13738:SF38">
    <property type="entry name" value="NOVEL PROTEIN (ZGC:92233)-RELATED"/>
    <property type="match status" value="1"/>
</dbReference>
<dbReference type="Pfam" id="PF00992">
    <property type="entry name" value="Troponin"/>
    <property type="match status" value="1"/>
</dbReference>
<dbReference type="SUPFAM" id="SSF90250">
    <property type="entry name" value="Troponin coil-coiled subunits"/>
    <property type="match status" value="1"/>
</dbReference>
<keyword evidence="8" id="KW-1185">Reference proteome</keyword>
<dbReference type="GO" id="GO:0060048">
    <property type="term" value="P:cardiac muscle contraction"/>
    <property type="evidence" value="ECO:0007669"/>
    <property type="project" value="TreeGrafter"/>
</dbReference>
<reference evidence="7" key="2">
    <citation type="submission" date="2025-08" db="UniProtKB">
        <authorList>
            <consortium name="Ensembl"/>
        </authorList>
    </citation>
    <scope>IDENTIFICATION</scope>
</reference>
<dbReference type="GO" id="GO:0003009">
    <property type="term" value="P:skeletal muscle contraction"/>
    <property type="evidence" value="ECO:0007669"/>
    <property type="project" value="TreeGrafter"/>
</dbReference>
<keyword evidence="5" id="KW-0009">Actin-binding</keyword>
<evidence type="ECO:0000256" key="3">
    <source>
        <dbReference type="ARBA" id="ARBA00022990"/>
    </source>
</evidence>
<keyword evidence="6" id="KW-0175">Coiled coil</keyword>
<dbReference type="AlphaFoldDB" id="A0A8C7QRN1"/>
<evidence type="ECO:0000256" key="6">
    <source>
        <dbReference type="SAM" id="Coils"/>
    </source>
</evidence>
<evidence type="ECO:0000313" key="8">
    <source>
        <dbReference type="Proteomes" id="UP000694395"/>
    </source>
</evidence>